<reference evidence="3" key="1">
    <citation type="submission" date="2016-10" db="EMBL/GenBank/DDBJ databases">
        <authorList>
            <person name="Varghese N."/>
            <person name="Submissions S."/>
        </authorList>
    </citation>
    <scope>NUCLEOTIDE SEQUENCE [LARGE SCALE GENOMIC DNA]</scope>
    <source>
        <strain evidence="3">MO64</strain>
    </source>
</reference>
<evidence type="ECO:0000259" key="1">
    <source>
        <dbReference type="Pfam" id="PF07484"/>
    </source>
</evidence>
<dbReference type="Proteomes" id="UP000198725">
    <property type="component" value="Unassembled WGS sequence"/>
</dbReference>
<proteinExistence type="predicted"/>
<evidence type="ECO:0000313" key="2">
    <source>
        <dbReference type="EMBL" id="SFL05851.1"/>
    </source>
</evidence>
<name>A0A1I4ENW6_9GAMM</name>
<dbReference type="EMBL" id="FOSR01000013">
    <property type="protein sequence ID" value="SFL05851.1"/>
    <property type="molecule type" value="Genomic_DNA"/>
</dbReference>
<evidence type="ECO:0000313" key="3">
    <source>
        <dbReference type="Proteomes" id="UP000198725"/>
    </source>
</evidence>
<feature type="domain" description="Phage tail collar" evidence="1">
    <location>
        <begin position="7"/>
        <end position="63"/>
    </location>
</feature>
<dbReference type="InterPro" id="IPR011083">
    <property type="entry name" value="Phage_tail_collar_dom"/>
</dbReference>
<keyword evidence="3" id="KW-1185">Reference proteome</keyword>
<dbReference type="RefSeq" id="WP_092704572.1">
    <property type="nucleotide sequence ID" value="NZ_FOSR01000013.1"/>
</dbReference>
<dbReference type="SUPFAM" id="SSF88874">
    <property type="entry name" value="Receptor-binding domain of short tail fibre protein gp12"/>
    <property type="match status" value="1"/>
</dbReference>
<protein>
    <submittedName>
        <fullName evidence="2">Microcystin-dependent protein</fullName>
    </submittedName>
</protein>
<dbReference type="InterPro" id="IPR037053">
    <property type="entry name" value="Phage_tail_collar_dom_sf"/>
</dbReference>
<sequence>MSTPFLGEVRLFPYTFAPVDWQLCDGSLLSIATYEALYTLLGTTYGGDGVTTFAVPDLRGRVPVHQGAGNGLTPRVMGQLGGTEGVTVTTAQLPAHTHAFVASSSIASLDAPAGTAEFGGLDADTMYSGTIVGDAVSTANATVSQVGGNQPHDNTMPTLAANFCIALFGIFPSQN</sequence>
<accession>A0A1I4ENW6</accession>
<dbReference type="AlphaFoldDB" id="A0A1I4ENW6"/>
<dbReference type="Pfam" id="PF07484">
    <property type="entry name" value="Collar"/>
    <property type="match status" value="1"/>
</dbReference>
<organism evidence="2 3">
    <name type="scientific">Rhodanobacter glycinis</name>
    <dbReference type="NCBI Taxonomy" id="582702"/>
    <lineage>
        <taxon>Bacteria</taxon>
        <taxon>Pseudomonadati</taxon>
        <taxon>Pseudomonadota</taxon>
        <taxon>Gammaproteobacteria</taxon>
        <taxon>Lysobacterales</taxon>
        <taxon>Rhodanobacteraceae</taxon>
        <taxon>Rhodanobacter</taxon>
    </lineage>
</organism>
<gene>
    <name evidence="2" type="ORF">SAMN05192579_1133</name>
</gene>
<dbReference type="Gene3D" id="3.90.1340.10">
    <property type="entry name" value="Phage tail collar domain"/>
    <property type="match status" value="1"/>
</dbReference>